<keyword evidence="9" id="KW-1185">Reference proteome</keyword>
<dbReference type="Gene3D" id="3.30.1740.10">
    <property type="entry name" value="Zinc finger, PARP-type"/>
    <property type="match status" value="1"/>
</dbReference>
<dbReference type="GO" id="GO:0008270">
    <property type="term" value="F:zinc ion binding"/>
    <property type="evidence" value="ECO:0007669"/>
    <property type="project" value="UniProtKB-KW"/>
</dbReference>
<dbReference type="InterPro" id="IPR001510">
    <property type="entry name" value="Znf_PARP"/>
</dbReference>
<feature type="region of interest" description="Disordered" evidence="6">
    <location>
        <begin position="116"/>
        <end position="138"/>
    </location>
</feature>
<proteinExistence type="predicted"/>
<evidence type="ECO:0000259" key="7">
    <source>
        <dbReference type="PROSITE" id="PS50064"/>
    </source>
</evidence>
<comment type="caution">
    <text evidence="8">The sequence shown here is derived from an EMBL/GenBank/DDBJ whole genome shotgun (WGS) entry which is preliminary data.</text>
</comment>
<dbReference type="Gene3D" id="1.10.150.110">
    <property type="entry name" value="DNA polymerase beta, N-terminal domain-like"/>
    <property type="match status" value="1"/>
</dbReference>
<accession>A0A9W7BZG5</accession>
<dbReference type="Proteomes" id="UP001165160">
    <property type="component" value="Unassembled WGS sequence"/>
</dbReference>
<dbReference type="GO" id="GO:0005634">
    <property type="term" value="C:nucleus"/>
    <property type="evidence" value="ECO:0007669"/>
    <property type="project" value="UniProtKB-SubCell"/>
</dbReference>
<keyword evidence="3" id="KW-0863">Zinc-finger</keyword>
<sequence length="462" mass="51245">MPTYHVEKSKSARAGCKAKGCGEKIPKGEYRVGTTSLRDDHEMTSWQCLKCFFPGPKIFKQYDNDPVAWCAEHLTDLRDDCTSDMVIAAMEATMAKPKPVKNSPSKMLKIRAASEARMIDEDDEGPKKKLKMDPDGGDEVSAAELDANEKYSSMKNDAIKDYLRWNDMVLKGNKEQMLNKVIDAHVRGRVGRCPDCGGRPAIDEDNDEVIKCKGHWNEEQGMRISCFNCWPRDKYPYRLKFINSSPTDDEMEKIIEENKAAGKKGDNLDSKIAVKAELIDTGDIDITTTEGLKAGVPKILAACRVMNVELPADDHAAKIACAQIVMKQKTEGNTNADAILKAIASKYGVKKTAEEEADVASRAASSCTVAENGPYVTIFKTLAELYLKDGNFNASNTYNKAAQAVNICEWEIDDEKIKHMHKSGHKYKLPGLGAAAVKYIKEFKETGEVGKIKEKREKLGLN</sequence>
<dbReference type="SUPFAM" id="SSF47802">
    <property type="entry name" value="DNA polymerase beta, N-terminal domain-like"/>
    <property type="match status" value="1"/>
</dbReference>
<feature type="domain" description="PARP-type" evidence="7">
    <location>
        <begin position="4"/>
        <end position="53"/>
    </location>
</feature>
<keyword evidence="2" id="KW-0479">Metal-binding</keyword>
<gene>
    <name evidence="8" type="ORF">TrVE_jg13432</name>
</gene>
<dbReference type="AlphaFoldDB" id="A0A9W7BZG5"/>
<protein>
    <recommendedName>
        <fullName evidence="7">PARP-type domain-containing protein</fullName>
    </recommendedName>
</protein>
<feature type="compositionally biased region" description="Basic and acidic residues" evidence="6">
    <location>
        <begin position="116"/>
        <end position="134"/>
    </location>
</feature>
<name>A0A9W7BZG5_9STRA</name>
<evidence type="ECO:0000256" key="4">
    <source>
        <dbReference type="ARBA" id="ARBA00022833"/>
    </source>
</evidence>
<keyword evidence="4" id="KW-0862">Zinc</keyword>
<dbReference type="GO" id="GO:0003677">
    <property type="term" value="F:DNA binding"/>
    <property type="evidence" value="ECO:0007669"/>
    <property type="project" value="InterPro"/>
</dbReference>
<evidence type="ECO:0000256" key="2">
    <source>
        <dbReference type="ARBA" id="ARBA00022723"/>
    </source>
</evidence>
<dbReference type="PROSITE" id="PS50064">
    <property type="entry name" value="ZF_PARP_2"/>
    <property type="match status" value="1"/>
</dbReference>
<dbReference type="SUPFAM" id="SSF57716">
    <property type="entry name" value="Glucocorticoid receptor-like (DNA-binding domain)"/>
    <property type="match status" value="1"/>
</dbReference>
<evidence type="ECO:0000256" key="6">
    <source>
        <dbReference type="SAM" id="MobiDB-lite"/>
    </source>
</evidence>
<dbReference type="EMBL" id="BRXX01000192">
    <property type="protein sequence ID" value="GMH96945.1"/>
    <property type="molecule type" value="Genomic_DNA"/>
</dbReference>
<evidence type="ECO:0000256" key="1">
    <source>
        <dbReference type="ARBA" id="ARBA00004123"/>
    </source>
</evidence>
<evidence type="ECO:0000313" key="8">
    <source>
        <dbReference type="EMBL" id="GMH96945.1"/>
    </source>
</evidence>
<reference evidence="9" key="1">
    <citation type="journal article" date="2023" name="Commun. Biol.">
        <title>Genome analysis of Parmales, the sister group of diatoms, reveals the evolutionary specialization of diatoms from phago-mixotrophs to photoautotrophs.</title>
        <authorList>
            <person name="Ban H."/>
            <person name="Sato S."/>
            <person name="Yoshikawa S."/>
            <person name="Yamada K."/>
            <person name="Nakamura Y."/>
            <person name="Ichinomiya M."/>
            <person name="Sato N."/>
            <person name="Blanc-Mathieu R."/>
            <person name="Endo H."/>
            <person name="Kuwata A."/>
            <person name="Ogata H."/>
        </authorList>
    </citation>
    <scope>NUCLEOTIDE SEQUENCE [LARGE SCALE GENOMIC DNA]</scope>
    <source>
        <strain evidence="9">NIES 3699</strain>
    </source>
</reference>
<keyword evidence="5" id="KW-0539">Nucleus</keyword>
<comment type="subcellular location">
    <subcellularLocation>
        <location evidence="1">Nucleus</location>
    </subcellularLocation>
</comment>
<evidence type="ECO:0000256" key="5">
    <source>
        <dbReference type="ARBA" id="ARBA00023242"/>
    </source>
</evidence>
<dbReference type="SMART" id="SM01336">
    <property type="entry name" value="zf-PARP"/>
    <property type="match status" value="1"/>
</dbReference>
<dbReference type="Gene3D" id="3.90.640.80">
    <property type="match status" value="1"/>
</dbReference>
<dbReference type="InterPro" id="IPR036957">
    <property type="entry name" value="Znf_PARP_sf"/>
</dbReference>
<organism evidence="8 9">
    <name type="scientific">Triparma verrucosa</name>
    <dbReference type="NCBI Taxonomy" id="1606542"/>
    <lineage>
        <taxon>Eukaryota</taxon>
        <taxon>Sar</taxon>
        <taxon>Stramenopiles</taxon>
        <taxon>Ochrophyta</taxon>
        <taxon>Bolidophyceae</taxon>
        <taxon>Parmales</taxon>
        <taxon>Triparmaceae</taxon>
        <taxon>Triparma</taxon>
    </lineage>
</organism>
<evidence type="ECO:0000256" key="3">
    <source>
        <dbReference type="ARBA" id="ARBA00022771"/>
    </source>
</evidence>
<evidence type="ECO:0000313" key="9">
    <source>
        <dbReference type="Proteomes" id="UP001165160"/>
    </source>
</evidence>
<dbReference type="InterPro" id="IPR027421">
    <property type="entry name" value="DNA_pol_lamdba_lyase_dom_sf"/>
</dbReference>